<evidence type="ECO:0000256" key="7">
    <source>
        <dbReference type="SAM" id="Phobius"/>
    </source>
</evidence>
<dbReference type="EMBL" id="JAAAJB010000377">
    <property type="protein sequence ID" value="KAG0257066.1"/>
    <property type="molecule type" value="Genomic_DNA"/>
</dbReference>
<feature type="transmembrane region" description="Helical" evidence="7">
    <location>
        <begin position="82"/>
        <end position="103"/>
    </location>
</feature>
<evidence type="ECO:0000256" key="5">
    <source>
        <dbReference type="ARBA" id="ARBA00023136"/>
    </source>
</evidence>
<comment type="subcellular location">
    <subcellularLocation>
        <location evidence="1">Membrane</location>
        <topology evidence="1">Multi-pass membrane protein</topology>
    </subcellularLocation>
</comment>
<evidence type="ECO:0000256" key="6">
    <source>
        <dbReference type="ARBA" id="ARBA00049737"/>
    </source>
</evidence>
<evidence type="ECO:0000256" key="4">
    <source>
        <dbReference type="ARBA" id="ARBA00022989"/>
    </source>
</evidence>
<feature type="transmembrane region" description="Helical" evidence="7">
    <location>
        <begin position="263"/>
        <end position="284"/>
    </location>
</feature>
<dbReference type="OrthoDB" id="102260at2759"/>
<evidence type="ECO:0000256" key="2">
    <source>
        <dbReference type="ARBA" id="ARBA00006244"/>
    </source>
</evidence>
<comment type="similarity">
    <text evidence="2">Belongs to the TMEM198 family.</text>
</comment>
<dbReference type="Pfam" id="PF13886">
    <property type="entry name" value="TM7S3_TM198"/>
    <property type="match status" value="1"/>
</dbReference>
<keyword evidence="10" id="KW-1185">Reference proteome</keyword>
<dbReference type="Proteomes" id="UP000807716">
    <property type="component" value="Unassembled WGS sequence"/>
</dbReference>
<protein>
    <recommendedName>
        <fullName evidence="6">Transmembrane protein 198</fullName>
    </recommendedName>
</protein>
<feature type="transmembrane region" description="Helical" evidence="7">
    <location>
        <begin position="110"/>
        <end position="129"/>
    </location>
</feature>
<keyword evidence="5 7" id="KW-0472">Membrane</keyword>
<dbReference type="PANTHER" id="PTHR31247:SF5">
    <property type="entry name" value="DUF4203 DOMAIN-CONTAINING PROTEIN"/>
    <property type="match status" value="1"/>
</dbReference>
<dbReference type="PANTHER" id="PTHR31247">
    <property type="entry name" value="TRANSMEMBRANE PROTEIN 198 FAMILY MEMBER"/>
    <property type="match status" value="1"/>
</dbReference>
<feature type="domain" description="TM7S3/TM198-like" evidence="8">
    <location>
        <begin position="88"/>
        <end position="281"/>
    </location>
</feature>
<dbReference type="InterPro" id="IPR040236">
    <property type="entry name" value="TMEM198"/>
</dbReference>
<dbReference type="InterPro" id="IPR025256">
    <property type="entry name" value="TM7S3/TM198-like_dom"/>
</dbReference>
<sequence>MSVEARAARKALAAHNSSSRNKSTSSLTRLLRSLPVLLLFFLCTFCSAFASAAPVDTSSKAPRRPGDNDDINLRDGPYNLTAQSAIAGVILIICGLLLCFFGYRLFHLTMFLIGFYLLGNVTYIAMANAGVTSQTLLLVISLIVGIIGGLLLLCCSRLGVAILGALAMYSLGLWILGWRHGGTITTDTGRGIFLGVLAVVGFLLGCFREREVVIIGSAIVGAYSFVIGVDMFARTGFTASANRFINSRSEFEWGVSKLSGGEIALLVTFLVMAIAGAVTQWMAWRRRTFYPANTGPYGNVVYTEKPSRLGGFFRRRR</sequence>
<feature type="transmembrane region" description="Helical" evidence="7">
    <location>
        <begin position="212"/>
        <end position="233"/>
    </location>
</feature>
<evidence type="ECO:0000259" key="8">
    <source>
        <dbReference type="Pfam" id="PF13886"/>
    </source>
</evidence>
<proteinExistence type="inferred from homology"/>
<comment type="caution">
    <text evidence="9">The sequence shown here is derived from an EMBL/GenBank/DDBJ whole genome shotgun (WGS) entry which is preliminary data.</text>
</comment>
<dbReference type="GO" id="GO:0005886">
    <property type="term" value="C:plasma membrane"/>
    <property type="evidence" value="ECO:0007669"/>
    <property type="project" value="TreeGrafter"/>
</dbReference>
<accession>A0A9P6Q2N2</accession>
<evidence type="ECO:0000256" key="3">
    <source>
        <dbReference type="ARBA" id="ARBA00022692"/>
    </source>
</evidence>
<dbReference type="AlphaFoldDB" id="A0A9P6Q2N2"/>
<gene>
    <name evidence="9" type="ORF">DFQ27_005308</name>
</gene>
<name>A0A9P6Q2N2_9FUNG</name>
<feature type="transmembrane region" description="Helical" evidence="7">
    <location>
        <begin position="190"/>
        <end position="207"/>
    </location>
</feature>
<organism evidence="9 10">
    <name type="scientific">Actinomortierella ambigua</name>
    <dbReference type="NCBI Taxonomy" id="1343610"/>
    <lineage>
        <taxon>Eukaryota</taxon>
        <taxon>Fungi</taxon>
        <taxon>Fungi incertae sedis</taxon>
        <taxon>Mucoromycota</taxon>
        <taxon>Mortierellomycotina</taxon>
        <taxon>Mortierellomycetes</taxon>
        <taxon>Mortierellales</taxon>
        <taxon>Mortierellaceae</taxon>
        <taxon>Actinomortierella</taxon>
    </lineage>
</organism>
<feature type="transmembrane region" description="Helical" evidence="7">
    <location>
        <begin position="160"/>
        <end position="178"/>
    </location>
</feature>
<keyword evidence="4 7" id="KW-1133">Transmembrane helix</keyword>
<keyword evidence="3 7" id="KW-0812">Transmembrane</keyword>
<reference evidence="9" key="1">
    <citation type="journal article" date="2020" name="Fungal Divers.">
        <title>Resolving the Mortierellaceae phylogeny through synthesis of multi-gene phylogenetics and phylogenomics.</title>
        <authorList>
            <person name="Vandepol N."/>
            <person name="Liber J."/>
            <person name="Desiro A."/>
            <person name="Na H."/>
            <person name="Kennedy M."/>
            <person name="Barry K."/>
            <person name="Grigoriev I.V."/>
            <person name="Miller A.N."/>
            <person name="O'Donnell K."/>
            <person name="Stajich J.E."/>
            <person name="Bonito G."/>
        </authorList>
    </citation>
    <scope>NUCLEOTIDE SEQUENCE</scope>
    <source>
        <strain evidence="9">BC1065</strain>
    </source>
</reference>
<evidence type="ECO:0000313" key="10">
    <source>
        <dbReference type="Proteomes" id="UP000807716"/>
    </source>
</evidence>
<evidence type="ECO:0000256" key="1">
    <source>
        <dbReference type="ARBA" id="ARBA00004141"/>
    </source>
</evidence>
<evidence type="ECO:0000313" key="9">
    <source>
        <dbReference type="EMBL" id="KAG0257066.1"/>
    </source>
</evidence>
<feature type="transmembrane region" description="Helical" evidence="7">
    <location>
        <begin position="135"/>
        <end position="153"/>
    </location>
</feature>